<evidence type="ECO:0000256" key="1">
    <source>
        <dbReference type="SAM" id="MobiDB-lite"/>
    </source>
</evidence>
<dbReference type="Proteomes" id="UP000747110">
    <property type="component" value="Unassembled WGS sequence"/>
</dbReference>
<dbReference type="AlphaFoldDB" id="A0A8J4CVG8"/>
<organism evidence="2 3">
    <name type="scientific">Volvox reticuliferus</name>
    <dbReference type="NCBI Taxonomy" id="1737510"/>
    <lineage>
        <taxon>Eukaryota</taxon>
        <taxon>Viridiplantae</taxon>
        <taxon>Chlorophyta</taxon>
        <taxon>core chlorophytes</taxon>
        <taxon>Chlorophyceae</taxon>
        <taxon>CS clade</taxon>
        <taxon>Chlamydomonadales</taxon>
        <taxon>Volvocaceae</taxon>
        <taxon>Volvox</taxon>
    </lineage>
</organism>
<reference evidence="2" key="1">
    <citation type="journal article" date="2021" name="Proc. Natl. Acad. Sci. U.S.A.">
        <title>Three genomes in the algal genus Volvox reveal the fate of a haploid sex-determining region after a transition to homothallism.</title>
        <authorList>
            <person name="Yamamoto K."/>
            <person name="Hamaji T."/>
            <person name="Kawai-Toyooka H."/>
            <person name="Matsuzaki R."/>
            <person name="Takahashi F."/>
            <person name="Nishimura Y."/>
            <person name="Kawachi M."/>
            <person name="Noguchi H."/>
            <person name="Minakuchi Y."/>
            <person name="Umen J.G."/>
            <person name="Toyoda A."/>
            <person name="Nozaki H."/>
        </authorList>
    </citation>
    <scope>NUCLEOTIDE SEQUENCE</scope>
    <source>
        <strain evidence="2">NIES-3786</strain>
    </source>
</reference>
<accession>A0A8J4CVG8</accession>
<feature type="non-terminal residue" evidence="2">
    <location>
        <position position="1"/>
    </location>
</feature>
<feature type="region of interest" description="Disordered" evidence="1">
    <location>
        <begin position="70"/>
        <end position="119"/>
    </location>
</feature>
<comment type="caution">
    <text evidence="2">The sequence shown here is derived from an EMBL/GenBank/DDBJ whole genome shotgun (WGS) entry which is preliminary data.</text>
</comment>
<proteinExistence type="predicted"/>
<gene>
    <name evidence="2" type="ORF">Vretifemale_17435</name>
</gene>
<sequence length="119" mass="12505">SIEQMISAILQPASEPPQQPEHQQQTQHFSWSLPAPGLCPSLEFATSQVEVAGTGEDQQHVANSLSIVEDSSLVHSSPTMPEMGTGSGSQSMQGLMMTVEVTAGDEDPDSATLPDNVSA</sequence>
<name>A0A8J4CVG8_9CHLO</name>
<evidence type="ECO:0000313" key="2">
    <source>
        <dbReference type="EMBL" id="GIL89642.1"/>
    </source>
</evidence>
<protein>
    <submittedName>
        <fullName evidence="2">Uncharacterized protein</fullName>
    </submittedName>
</protein>
<feature type="non-terminal residue" evidence="2">
    <location>
        <position position="119"/>
    </location>
</feature>
<evidence type="ECO:0000313" key="3">
    <source>
        <dbReference type="Proteomes" id="UP000747110"/>
    </source>
</evidence>
<feature type="compositionally biased region" description="Low complexity" evidence="1">
    <location>
        <begin position="88"/>
        <end position="98"/>
    </location>
</feature>
<keyword evidence="3" id="KW-1185">Reference proteome</keyword>
<dbReference type="EMBL" id="BNCP01000051">
    <property type="protein sequence ID" value="GIL89642.1"/>
    <property type="molecule type" value="Genomic_DNA"/>
</dbReference>
<feature type="region of interest" description="Disordered" evidence="1">
    <location>
        <begin position="1"/>
        <end position="34"/>
    </location>
</feature>